<name>A0ABT0ADF4_9SPHN</name>
<dbReference type="RefSeq" id="WP_243800081.1">
    <property type="nucleotide sequence ID" value="NZ_JALHAT010000016.1"/>
</dbReference>
<feature type="signal peptide" evidence="1">
    <location>
        <begin position="1"/>
        <end position="27"/>
    </location>
</feature>
<sequence length="139" mass="14897">MRHLPVSRSARVALLAMPILFAGGMSAALPVAAQSGVIARTDAEIAKAMQSPYLKMVRNISPSELVPGTPIVEGDGAVIGTVEGRDGATVVLVDDRYRYRVPVTEIYAYTSGDEDHFASRVPRKDMARAKLETGERRGG</sequence>
<reference evidence="2" key="1">
    <citation type="submission" date="2022-03" db="EMBL/GenBank/DDBJ databases">
        <title>Identification of a novel bacterium isolated from mangrove sediments.</title>
        <authorList>
            <person name="Pan X."/>
        </authorList>
    </citation>
    <scope>NUCLEOTIDE SEQUENCE</scope>
    <source>
        <strain evidence="2">B2637</strain>
    </source>
</reference>
<comment type="caution">
    <text evidence="2">The sequence shown here is derived from an EMBL/GenBank/DDBJ whole genome shotgun (WGS) entry which is preliminary data.</text>
</comment>
<keyword evidence="3" id="KW-1185">Reference proteome</keyword>
<organism evidence="2 3">
    <name type="scientific">Novosphingobium mangrovi</name>
    <name type="common">ex Hu et al. 2023</name>
    <dbReference type="NCBI Taxonomy" id="2930094"/>
    <lineage>
        <taxon>Bacteria</taxon>
        <taxon>Pseudomonadati</taxon>
        <taxon>Pseudomonadota</taxon>
        <taxon>Alphaproteobacteria</taxon>
        <taxon>Sphingomonadales</taxon>
        <taxon>Sphingomonadaceae</taxon>
        <taxon>Novosphingobium</taxon>
    </lineage>
</organism>
<gene>
    <name evidence="2" type="ORF">MTR65_11015</name>
</gene>
<evidence type="ECO:0000313" key="2">
    <source>
        <dbReference type="EMBL" id="MCJ1961215.1"/>
    </source>
</evidence>
<evidence type="ECO:0000313" key="3">
    <source>
        <dbReference type="Proteomes" id="UP001162802"/>
    </source>
</evidence>
<evidence type="ECO:0000256" key="1">
    <source>
        <dbReference type="SAM" id="SignalP"/>
    </source>
</evidence>
<protein>
    <recommendedName>
        <fullName evidence="4">PRC-barrel domain-containing protein</fullName>
    </recommendedName>
</protein>
<proteinExistence type="predicted"/>
<accession>A0ABT0ADF4</accession>
<dbReference type="Proteomes" id="UP001162802">
    <property type="component" value="Unassembled WGS sequence"/>
</dbReference>
<feature type="chain" id="PRO_5046899770" description="PRC-barrel domain-containing protein" evidence="1">
    <location>
        <begin position="28"/>
        <end position="139"/>
    </location>
</feature>
<dbReference type="EMBL" id="JALHAT010000016">
    <property type="protein sequence ID" value="MCJ1961215.1"/>
    <property type="molecule type" value="Genomic_DNA"/>
</dbReference>
<keyword evidence="1" id="KW-0732">Signal</keyword>
<evidence type="ECO:0008006" key="4">
    <source>
        <dbReference type="Google" id="ProtNLM"/>
    </source>
</evidence>